<dbReference type="AlphaFoldDB" id="A0A1T3NSX3"/>
<reference evidence="2 3" key="1">
    <citation type="submission" date="2017-03" db="EMBL/GenBank/DDBJ databases">
        <title>Draft genome sequence of Streptomyces scabrisporus NF3, endophyte isolated from Amphipterygium adstringens.</title>
        <authorList>
            <person name="Vazquez M."/>
            <person name="Ceapa C.D."/>
            <person name="Rodriguez Luna D."/>
            <person name="Sanchez Esquivel S."/>
        </authorList>
    </citation>
    <scope>NUCLEOTIDE SEQUENCE [LARGE SCALE GENOMIC DNA]</scope>
    <source>
        <strain evidence="2 3">NF3</strain>
    </source>
</reference>
<evidence type="ECO:0000259" key="1">
    <source>
        <dbReference type="Pfam" id="PF00188"/>
    </source>
</evidence>
<dbReference type="InterPro" id="IPR035940">
    <property type="entry name" value="CAP_sf"/>
</dbReference>
<proteinExistence type="predicted"/>
<dbReference type="Pfam" id="PF00188">
    <property type="entry name" value="CAP"/>
    <property type="match status" value="1"/>
</dbReference>
<dbReference type="Proteomes" id="UP000190037">
    <property type="component" value="Unassembled WGS sequence"/>
</dbReference>
<organism evidence="2 3">
    <name type="scientific">Embleya scabrispora</name>
    <dbReference type="NCBI Taxonomy" id="159449"/>
    <lineage>
        <taxon>Bacteria</taxon>
        <taxon>Bacillati</taxon>
        <taxon>Actinomycetota</taxon>
        <taxon>Actinomycetes</taxon>
        <taxon>Kitasatosporales</taxon>
        <taxon>Streptomycetaceae</taxon>
        <taxon>Embleya</taxon>
    </lineage>
</organism>
<dbReference type="Gene3D" id="3.40.33.10">
    <property type="entry name" value="CAP"/>
    <property type="match status" value="1"/>
</dbReference>
<evidence type="ECO:0000313" key="3">
    <source>
        <dbReference type="Proteomes" id="UP000190037"/>
    </source>
</evidence>
<accession>A0A1T3NSX3</accession>
<dbReference type="OrthoDB" id="68195at2"/>
<sequence length="137" mass="14801">MRGNRPPSQSITDAEAMSPELLNIERAKVGLPPLRASADPGAFARTRAEHMRRNGFAHSARGANSLVTGRHTAVAGNIVMWGDPAPAARRAAEKFQDMRRHSPGHHRNRTDPAHTEAGIGIFHDESGGWGVHEFADG</sequence>
<gene>
    <name evidence="2" type="ORF">B4N89_01080</name>
</gene>
<keyword evidence="3" id="KW-1185">Reference proteome</keyword>
<dbReference type="STRING" id="159449.B4N89_01080"/>
<comment type="caution">
    <text evidence="2">The sequence shown here is derived from an EMBL/GenBank/DDBJ whole genome shotgun (WGS) entry which is preliminary data.</text>
</comment>
<protein>
    <recommendedName>
        <fullName evidence="1">SCP domain-containing protein</fullName>
    </recommendedName>
</protein>
<dbReference type="SUPFAM" id="SSF55797">
    <property type="entry name" value="PR-1-like"/>
    <property type="match status" value="1"/>
</dbReference>
<dbReference type="InterPro" id="IPR014044">
    <property type="entry name" value="CAP_dom"/>
</dbReference>
<dbReference type="EMBL" id="MWQN01000001">
    <property type="protein sequence ID" value="OPC79721.1"/>
    <property type="molecule type" value="Genomic_DNA"/>
</dbReference>
<name>A0A1T3NSX3_9ACTN</name>
<dbReference type="RefSeq" id="WP_078973986.1">
    <property type="nucleotide sequence ID" value="NZ_MWQN01000001.1"/>
</dbReference>
<feature type="domain" description="SCP" evidence="1">
    <location>
        <begin position="21"/>
        <end position="127"/>
    </location>
</feature>
<dbReference type="CDD" id="cd05379">
    <property type="entry name" value="CAP_bacterial"/>
    <property type="match status" value="1"/>
</dbReference>
<evidence type="ECO:0000313" key="2">
    <source>
        <dbReference type="EMBL" id="OPC79721.1"/>
    </source>
</evidence>